<reference evidence="1" key="1">
    <citation type="submission" date="2023-04" db="EMBL/GenBank/DDBJ databases">
        <title>Ambrosiozyma monospora NBRC 10751.</title>
        <authorList>
            <person name="Ichikawa N."/>
            <person name="Sato H."/>
            <person name="Tonouchi N."/>
        </authorList>
    </citation>
    <scope>NUCLEOTIDE SEQUENCE</scope>
    <source>
        <strain evidence="1">NBRC 10751</strain>
    </source>
</reference>
<name>A0ACB5STK6_AMBMO</name>
<keyword evidence="2" id="KW-1185">Reference proteome</keyword>
<proteinExistence type="predicted"/>
<comment type="caution">
    <text evidence="1">The sequence shown here is derived from an EMBL/GenBank/DDBJ whole genome shotgun (WGS) entry which is preliminary data.</text>
</comment>
<organism evidence="1 2">
    <name type="scientific">Ambrosiozyma monospora</name>
    <name type="common">Yeast</name>
    <name type="synonym">Endomycopsis monosporus</name>
    <dbReference type="NCBI Taxonomy" id="43982"/>
    <lineage>
        <taxon>Eukaryota</taxon>
        <taxon>Fungi</taxon>
        <taxon>Dikarya</taxon>
        <taxon>Ascomycota</taxon>
        <taxon>Saccharomycotina</taxon>
        <taxon>Pichiomycetes</taxon>
        <taxon>Pichiales</taxon>
        <taxon>Pichiaceae</taxon>
        <taxon>Ambrosiozyma</taxon>
    </lineage>
</organism>
<protein>
    <submittedName>
        <fullName evidence="1">Unnamed protein product</fullName>
    </submittedName>
</protein>
<gene>
    <name evidence="1" type="ORF">Amon02_000104500</name>
</gene>
<sequence length="158" mass="16173">MQFSTIFSSLIIACASLSSASTTSDQADTEAKHGENVIPTEADSTTLRTVEHHGAQDTDVTTTQTLMKFVTVSVNSDGSNYTYFPSSGHSLGPTTYTVSAHTVTGVMVTNNSTYANNSAGFPASTSSKTHVSSAGAPKSGSSNAGFAAAVGAFAVYLL</sequence>
<dbReference type="EMBL" id="BSXS01000451">
    <property type="protein sequence ID" value="GME72561.1"/>
    <property type="molecule type" value="Genomic_DNA"/>
</dbReference>
<accession>A0ACB5STK6</accession>
<evidence type="ECO:0000313" key="2">
    <source>
        <dbReference type="Proteomes" id="UP001165064"/>
    </source>
</evidence>
<evidence type="ECO:0000313" key="1">
    <source>
        <dbReference type="EMBL" id="GME72561.1"/>
    </source>
</evidence>
<dbReference type="Proteomes" id="UP001165064">
    <property type="component" value="Unassembled WGS sequence"/>
</dbReference>